<gene>
    <name evidence="1" type="ORF">EU557_20940</name>
</gene>
<evidence type="ECO:0000313" key="1">
    <source>
        <dbReference type="EMBL" id="TGD78569.1"/>
    </source>
</evidence>
<keyword evidence="1" id="KW-0645">Protease</keyword>
<dbReference type="SUPFAM" id="SSF49464">
    <property type="entry name" value="Carboxypeptidase regulatory domain-like"/>
    <property type="match status" value="1"/>
</dbReference>
<dbReference type="EMBL" id="SRKZ01000006">
    <property type="protein sequence ID" value="TGD78569.1"/>
    <property type="molecule type" value="Genomic_DNA"/>
</dbReference>
<reference evidence="1 2" key="1">
    <citation type="submission" date="2019-04" db="EMBL/GenBank/DDBJ databases">
        <authorList>
            <person name="Feng G."/>
            <person name="Zhang J."/>
            <person name="Zhu H."/>
        </authorList>
    </citation>
    <scope>NUCLEOTIDE SEQUENCE [LARGE SCALE GENOMIC DNA]</scope>
    <source>
        <strain evidence="1 2">JCM 19491</strain>
    </source>
</reference>
<accession>A0A4Z0MGG3</accession>
<dbReference type="GO" id="GO:0004180">
    <property type="term" value="F:carboxypeptidase activity"/>
    <property type="evidence" value="ECO:0007669"/>
    <property type="project" value="UniProtKB-KW"/>
</dbReference>
<dbReference type="Pfam" id="PF13715">
    <property type="entry name" value="CarbopepD_reg_2"/>
    <property type="match status" value="1"/>
</dbReference>
<sequence length="255" mass="27848">MPIRPTLSVPKPCHENWQAMTPAAQGRHCAACDKVVVDFTRMTDMEILVYLGQSSGTSCGRFRREQLNRPLVAPVAVATWRKRWVALAAMIGLGTTAASTQGRAQQPPRPVRVPQTITLGMVASQPSVSPIPTPLPPLLVRGVIVDSATHELLPGVTVLLADTNIGISTDAQGEFELLLPDSYRQSTSVKLLISYVGYEGQQLQLNPHTATQQTITLAASTRLLGELIVVGGIQAAPWYTPRSLWWRLTRPFRQL</sequence>
<dbReference type="OrthoDB" id="7432683at2"/>
<evidence type="ECO:0000313" key="2">
    <source>
        <dbReference type="Proteomes" id="UP000298284"/>
    </source>
</evidence>
<proteinExistence type="predicted"/>
<dbReference type="RefSeq" id="WP_135532426.1">
    <property type="nucleotide sequence ID" value="NZ_SRKZ01000006.1"/>
</dbReference>
<comment type="caution">
    <text evidence="1">The sequence shown here is derived from an EMBL/GenBank/DDBJ whole genome shotgun (WGS) entry which is preliminary data.</text>
</comment>
<keyword evidence="2" id="KW-1185">Reference proteome</keyword>
<dbReference type="AlphaFoldDB" id="A0A4Z0MGG3"/>
<dbReference type="Proteomes" id="UP000298284">
    <property type="component" value="Unassembled WGS sequence"/>
</dbReference>
<dbReference type="Gene3D" id="2.60.40.1120">
    <property type="entry name" value="Carboxypeptidase-like, regulatory domain"/>
    <property type="match status" value="1"/>
</dbReference>
<keyword evidence="1" id="KW-0378">Hydrolase</keyword>
<keyword evidence="1" id="KW-0121">Carboxypeptidase</keyword>
<organism evidence="1 2">
    <name type="scientific">Hymenobacter wooponensis</name>
    <dbReference type="NCBI Taxonomy" id="1525360"/>
    <lineage>
        <taxon>Bacteria</taxon>
        <taxon>Pseudomonadati</taxon>
        <taxon>Bacteroidota</taxon>
        <taxon>Cytophagia</taxon>
        <taxon>Cytophagales</taxon>
        <taxon>Hymenobacteraceae</taxon>
        <taxon>Hymenobacter</taxon>
    </lineage>
</organism>
<name>A0A4Z0MGG3_9BACT</name>
<dbReference type="InterPro" id="IPR008969">
    <property type="entry name" value="CarboxyPept-like_regulatory"/>
</dbReference>
<protein>
    <submittedName>
        <fullName evidence="1">Carboxypeptidase-like regulatory domain-containing protein</fullName>
    </submittedName>
</protein>